<evidence type="ECO:0000313" key="1">
    <source>
        <dbReference type="Proteomes" id="UP000887580"/>
    </source>
</evidence>
<sequence length="861" mass="97206">MYYIFLIFLPLFISNFQVYAINDENLNCTDKSPYCNKNDCITRPGYALEYCRKTCGNCQAFCQESEYVSCNITAKADCEFMLRDYCPIMCGICRPIKKRRPKTATLSTTTLTTLSTLDERNVSTTIISNKSLSSTAKTNPLPQNNSLTFLESPYNDNNLISSSAISTLPLESRNNFLNVRRSDYHERPSRPRAYSVYNSGKPQQPNSSTEKVNIKAVPLITNFKNQIIIPPRIRKTQPQNARVSYAYNSIQPKPQSYPFQYPYPQPINQMTTLYPPYPVDYDSFGYFRLTEPPAPPIEPQPITLLSSERYQPGPMYAYQMPMQHPPPTSNYISPYSQNYINHMNQRRAQPTTTTRSPPFFTDYDVIDTDAGSLQEPYYTEEVTNPPPKLTTQKPKKNTLKNAVAIADLVTLLGCRDRDPIVCSKVTEESCRARPGFYFKLCPVKCKNCNGLACIDSNKIDCSDLQQRGGCRLPMAQEYCPKTCNTCPTPHFISEQQSICKDELETCEQLVESGVCEHPFIAGHLVNTKNKIWRTFWTLLLILTLIAFFLHSASNVIEYFSYEKTTLFTASTAPFPAVTICNLNPFKNSAINNSAAISNLISAYKYTLEQKDASSEALTEHVRKKRAPPGPPVPSSPASACDKTQQASVKAPSQPAKQNYVIEGFSCNPSYYNLTYQLCGRTDLSITLPNVSTINYNLYKTDIDEGVYLCFHDLFCDDFCNTWDTGLDALTNLTECAKANFNYPPETDGFNFMALIAEGYSSYCNLNDKGCKLGLYKKKSTIYPGNYWYKDCYVGQYFSNNANLVSMTMEGCDNSTTYEFDTYLLSTCTGYIKNISDTFSNVLDETDCGTVVVKSPKARQQK</sequence>
<proteinExistence type="predicted"/>
<dbReference type="Proteomes" id="UP000887580">
    <property type="component" value="Unplaced"/>
</dbReference>
<reference evidence="2" key="1">
    <citation type="submission" date="2022-11" db="UniProtKB">
        <authorList>
            <consortium name="WormBaseParasite"/>
        </authorList>
    </citation>
    <scope>IDENTIFICATION</scope>
</reference>
<dbReference type="WBParaSite" id="PS1159_v2.g12644.t1">
    <property type="protein sequence ID" value="PS1159_v2.g12644.t1"/>
    <property type="gene ID" value="PS1159_v2.g12644"/>
</dbReference>
<evidence type="ECO:0000313" key="2">
    <source>
        <dbReference type="WBParaSite" id="PS1159_v2.g12644.t1"/>
    </source>
</evidence>
<accession>A0AC35F0W9</accession>
<name>A0AC35F0W9_9BILA</name>
<protein>
    <submittedName>
        <fullName evidence="2">ShKT domain-containing protein</fullName>
    </submittedName>
</protein>
<organism evidence="1 2">
    <name type="scientific">Panagrolaimus sp. PS1159</name>
    <dbReference type="NCBI Taxonomy" id="55785"/>
    <lineage>
        <taxon>Eukaryota</taxon>
        <taxon>Metazoa</taxon>
        <taxon>Ecdysozoa</taxon>
        <taxon>Nematoda</taxon>
        <taxon>Chromadorea</taxon>
        <taxon>Rhabditida</taxon>
        <taxon>Tylenchina</taxon>
        <taxon>Panagrolaimomorpha</taxon>
        <taxon>Panagrolaimoidea</taxon>
        <taxon>Panagrolaimidae</taxon>
        <taxon>Panagrolaimus</taxon>
    </lineage>
</organism>